<sequence length="755" mass="77179">MCAGLRDDAVAAGPWGGFWRVKVSQYWVVCKRGENEGVSGTAIPLRLLLSTATVLDVLFSDVPACEEGTVTVRSVVSLQVDEKNVAADELLLVGVVAVAGAGMVSSHEVEDSLIGAVTVSSQLVDVAAGADTVSLQDVDSVTWLDCVVSSVQVVSRGALAVLVWDWDVGDETASPEVQLVEAVPLAPLLGEGIGGPVDCEETTELVRLPETGGPLVLLAIVVDAEDPGVLPMDPGVVATEVVPDVERDTSTGLVPVGPTLTTVELGSGKGAGLDKADDGPRDPVPVLNGEVKPPVPLPPLPVGKVPDPAMDEILVAFGNGNGAEPEPVARLVGAVAPPLVREAQVLEFEKGKGAEAKGAPGGQVPVPEDGSDPLEDPGPLVTELALPEGEGCKVVLETSDGAGPVPNPELPVGPAVGPPVREELLKGNGGVCIDVSEPPGGPWPDGAVPVGLGSLVELESGKGAEIDPLLSGNGTLAMLLLGEPPMPVDLEKPPDEPTGNGAVEVVPRDDETPVGDVTPVPGAVPEGHDKPPVELPTEKGGPVTDAVPDAEPPLVPVPVIDAVALVNGKEAEDADPAPEVDPIVPGIVPGPDPVAVVLLAGNGVERDVPVLVPGPASPCAEVVEGLPVTESGVVFTGMVGVTNKVVVRWTVLTGCLVVEFGGMKKLELVTSVADVVPVTGDEGPDVAAEVDPTPDSPPQAEVDDSITEDEDEVDEDDEEEEEEDDEDVCCMRLLSPDFGEEALPIVCRKLDQRPP</sequence>
<dbReference type="Proteomes" id="UP000724584">
    <property type="component" value="Unassembled WGS sequence"/>
</dbReference>
<gene>
    <name evidence="1" type="ORF">F5144DRAFT_594616</name>
</gene>
<protein>
    <submittedName>
        <fullName evidence="1">Uncharacterized protein</fullName>
    </submittedName>
</protein>
<dbReference type="EMBL" id="JAGIZQ010000005">
    <property type="protein sequence ID" value="KAH6628654.1"/>
    <property type="molecule type" value="Genomic_DNA"/>
</dbReference>
<evidence type="ECO:0000313" key="1">
    <source>
        <dbReference type="EMBL" id="KAH6628654.1"/>
    </source>
</evidence>
<keyword evidence="2" id="KW-1185">Reference proteome</keyword>
<name>A0ACB7P622_9PEZI</name>
<reference evidence="1 2" key="1">
    <citation type="journal article" date="2021" name="Nat. Commun.">
        <title>Genetic determinants of endophytism in the Arabidopsis root mycobiome.</title>
        <authorList>
            <person name="Mesny F."/>
            <person name="Miyauchi S."/>
            <person name="Thiergart T."/>
            <person name="Pickel B."/>
            <person name="Atanasova L."/>
            <person name="Karlsson M."/>
            <person name="Huettel B."/>
            <person name="Barry K.W."/>
            <person name="Haridas S."/>
            <person name="Chen C."/>
            <person name="Bauer D."/>
            <person name="Andreopoulos W."/>
            <person name="Pangilinan J."/>
            <person name="LaButti K."/>
            <person name="Riley R."/>
            <person name="Lipzen A."/>
            <person name="Clum A."/>
            <person name="Drula E."/>
            <person name="Henrissat B."/>
            <person name="Kohler A."/>
            <person name="Grigoriev I.V."/>
            <person name="Martin F.M."/>
            <person name="Hacquard S."/>
        </authorList>
    </citation>
    <scope>NUCLEOTIDE SEQUENCE [LARGE SCALE GENOMIC DNA]</scope>
    <source>
        <strain evidence="1 2">MPI-SDFR-AT-0079</strain>
    </source>
</reference>
<organism evidence="1 2">
    <name type="scientific">Chaetomium tenue</name>
    <dbReference type="NCBI Taxonomy" id="1854479"/>
    <lineage>
        <taxon>Eukaryota</taxon>
        <taxon>Fungi</taxon>
        <taxon>Dikarya</taxon>
        <taxon>Ascomycota</taxon>
        <taxon>Pezizomycotina</taxon>
        <taxon>Sordariomycetes</taxon>
        <taxon>Sordariomycetidae</taxon>
        <taxon>Sordariales</taxon>
        <taxon>Chaetomiaceae</taxon>
        <taxon>Chaetomium</taxon>
    </lineage>
</organism>
<comment type="caution">
    <text evidence="1">The sequence shown here is derived from an EMBL/GenBank/DDBJ whole genome shotgun (WGS) entry which is preliminary data.</text>
</comment>
<accession>A0ACB7P622</accession>
<evidence type="ECO:0000313" key="2">
    <source>
        <dbReference type="Proteomes" id="UP000724584"/>
    </source>
</evidence>
<proteinExistence type="predicted"/>